<reference evidence="3" key="1">
    <citation type="submission" date="2019-04" db="EMBL/GenBank/DDBJ databases">
        <title>Whole genome sequencing of oral phylogroup 2 treponemes.</title>
        <authorList>
            <person name="Chan Y."/>
            <person name="Zeng H.H."/>
            <person name="Yu X.L."/>
            <person name="Leung W.K."/>
            <person name="Watt R.M."/>
        </authorList>
    </citation>
    <scope>NUCLEOTIDE SEQUENCE</scope>
    <source>
        <strain evidence="3">OMZ 847</strain>
    </source>
</reference>
<dbReference type="EMBL" id="CP038802">
    <property type="protein sequence ID" value="UTY27720.1"/>
    <property type="molecule type" value="Genomic_DNA"/>
</dbReference>
<proteinExistence type="predicted"/>
<keyword evidence="2" id="KW-1133">Transmembrane helix</keyword>
<evidence type="ECO:0000256" key="2">
    <source>
        <dbReference type="SAM" id="Phobius"/>
    </source>
</evidence>
<accession>A0ABY5HU38</accession>
<keyword evidence="2" id="KW-0472">Membrane</keyword>
<feature type="compositionally biased region" description="Basic residues" evidence="1">
    <location>
        <begin position="74"/>
        <end position="83"/>
    </location>
</feature>
<evidence type="ECO:0000256" key="1">
    <source>
        <dbReference type="SAM" id="MobiDB-lite"/>
    </source>
</evidence>
<protein>
    <submittedName>
        <fullName evidence="3">Uncharacterized protein</fullName>
    </submittedName>
</protein>
<feature type="region of interest" description="Disordered" evidence="1">
    <location>
        <begin position="74"/>
        <end position="103"/>
    </location>
</feature>
<sequence length="103" mass="12150">MIRLRIPHFDKQQKDKPLKVFIYFSDKKDMNSPDFFYVIKNVLLSPIVIGVTIVCGLILSFIFYVMSYKKKPRRFAVKKKQPKPVKEKTPPPEDETEDEEGEE</sequence>
<dbReference type="Proteomes" id="UP001059401">
    <property type="component" value="Chromosome"/>
</dbReference>
<keyword evidence="2" id="KW-0812">Transmembrane</keyword>
<gene>
    <name evidence="3" type="ORF">E4N76_00995</name>
</gene>
<organism evidence="3 4">
    <name type="scientific">Treponema putidum</name>
    <dbReference type="NCBI Taxonomy" id="221027"/>
    <lineage>
        <taxon>Bacteria</taxon>
        <taxon>Pseudomonadati</taxon>
        <taxon>Spirochaetota</taxon>
        <taxon>Spirochaetia</taxon>
        <taxon>Spirochaetales</taxon>
        <taxon>Treponemataceae</taxon>
        <taxon>Treponema</taxon>
    </lineage>
</organism>
<feature type="transmembrane region" description="Helical" evidence="2">
    <location>
        <begin position="43"/>
        <end position="65"/>
    </location>
</feature>
<evidence type="ECO:0000313" key="3">
    <source>
        <dbReference type="EMBL" id="UTY27720.1"/>
    </source>
</evidence>
<evidence type="ECO:0000313" key="4">
    <source>
        <dbReference type="Proteomes" id="UP001059401"/>
    </source>
</evidence>
<keyword evidence="4" id="KW-1185">Reference proteome</keyword>
<name>A0ABY5HU38_9SPIR</name>
<feature type="compositionally biased region" description="Acidic residues" evidence="1">
    <location>
        <begin position="92"/>
        <end position="103"/>
    </location>
</feature>